<dbReference type="Gene3D" id="3.40.225.10">
    <property type="entry name" value="Class II aldolase/adducin N-terminal domain"/>
    <property type="match status" value="1"/>
</dbReference>
<dbReference type="FunFam" id="3.40.225.10:FF:000009">
    <property type="entry name" value="Class II aldolase/adducin N-terminal"/>
    <property type="match status" value="1"/>
</dbReference>
<dbReference type="SMART" id="SM01007">
    <property type="entry name" value="Aldolase_II"/>
    <property type="match status" value="1"/>
</dbReference>
<gene>
    <name evidence="4" type="ORF">JTZ10_06770</name>
</gene>
<dbReference type="Proteomes" id="UP001195196">
    <property type="component" value="Unassembled WGS sequence"/>
</dbReference>
<proteinExistence type="inferred from homology"/>
<dbReference type="SUPFAM" id="SSF53639">
    <property type="entry name" value="AraD/HMP-PK domain-like"/>
    <property type="match status" value="1"/>
</dbReference>
<dbReference type="PANTHER" id="PTHR10672:SF3">
    <property type="entry name" value="PROTEIN HU-LI TAI SHAO"/>
    <property type="match status" value="1"/>
</dbReference>
<protein>
    <submittedName>
        <fullName evidence="4">Class II aldolase/adducin family protein</fullName>
    </submittedName>
</protein>
<dbReference type="InterPro" id="IPR036409">
    <property type="entry name" value="Aldolase_II/adducin_N_sf"/>
</dbReference>
<dbReference type="NCBIfam" id="NF004855">
    <property type="entry name" value="PRK06208.1"/>
    <property type="match status" value="1"/>
</dbReference>
<dbReference type="EMBL" id="JAFFGU010000002">
    <property type="protein sequence ID" value="MBM7277460.1"/>
    <property type="molecule type" value="Genomic_DNA"/>
</dbReference>
<dbReference type="RefSeq" id="WP_204717690.1">
    <property type="nucleotide sequence ID" value="NZ_JAFFGU010000002.1"/>
</dbReference>
<feature type="region of interest" description="Disordered" evidence="2">
    <location>
        <begin position="1"/>
        <end position="33"/>
    </location>
</feature>
<reference evidence="4" key="1">
    <citation type="submission" date="2021-02" db="EMBL/GenBank/DDBJ databases">
        <title>Taxonomy, biology and ecology of Rhodococcus bacteria occurring in California pistachio and other woody hosts as revealed by genome sequence analyses.</title>
        <authorList>
            <person name="Riely B."/>
            <person name="Gai Y."/>
        </authorList>
    </citation>
    <scope>NUCLEOTIDE SEQUENCE</scope>
    <source>
        <strain evidence="4">BP-295</strain>
    </source>
</reference>
<evidence type="ECO:0000313" key="4">
    <source>
        <dbReference type="EMBL" id="MBM7277460.1"/>
    </source>
</evidence>
<dbReference type="InterPro" id="IPR051017">
    <property type="entry name" value="Aldolase-II_Adducin_sf"/>
</dbReference>
<comment type="caution">
    <text evidence="4">The sequence shown here is derived from an EMBL/GenBank/DDBJ whole genome shotgun (WGS) entry which is preliminary data.</text>
</comment>
<evidence type="ECO:0000256" key="1">
    <source>
        <dbReference type="ARBA" id="ARBA00037961"/>
    </source>
</evidence>
<dbReference type="InterPro" id="IPR001303">
    <property type="entry name" value="Aldolase_II/adducin_N"/>
</dbReference>
<comment type="similarity">
    <text evidence="1">Belongs to the aldolase class II family.</text>
</comment>
<evidence type="ECO:0000313" key="5">
    <source>
        <dbReference type="Proteomes" id="UP001195196"/>
    </source>
</evidence>
<sequence length="278" mass="29823">MSLDTDTTATGTGTGTVPDAQPSGIPLRQPSTSLIEERRRRKIALVGGYRLLSRFGMDEGVAGHITARDPELTDHFWTARWGAYFGSVRPDDLVLVDSDGNIVEGSGPLNGAAFAIHAAIHDSRPEVVGAVHAHGLYGKAFSATGRELGPMTQDSCAFYRDHILYPNYDGVVFAAEEGRRIAAALGRRKAAILANHGHLTVGTTVESAVWWFITMERSMQAELIALAAGTPTMLDHDTAVATGATVGGEAVGWFQYQSIIPRICREQSDFAEIWGTGV</sequence>
<evidence type="ECO:0000256" key="2">
    <source>
        <dbReference type="SAM" id="MobiDB-lite"/>
    </source>
</evidence>
<feature type="domain" description="Class II aldolase/adducin N-terminal" evidence="3">
    <location>
        <begin position="43"/>
        <end position="223"/>
    </location>
</feature>
<dbReference type="GO" id="GO:0051015">
    <property type="term" value="F:actin filament binding"/>
    <property type="evidence" value="ECO:0007669"/>
    <property type="project" value="TreeGrafter"/>
</dbReference>
<dbReference type="AlphaFoldDB" id="A0AAW4G2L5"/>
<dbReference type="Pfam" id="PF00596">
    <property type="entry name" value="Aldolase_II"/>
    <property type="match status" value="1"/>
</dbReference>
<feature type="compositionally biased region" description="Low complexity" evidence="2">
    <location>
        <begin position="1"/>
        <end position="11"/>
    </location>
</feature>
<name>A0AAW4G2L5_GORRU</name>
<accession>A0AAW4G2L5</accession>
<dbReference type="PANTHER" id="PTHR10672">
    <property type="entry name" value="ADDUCIN"/>
    <property type="match status" value="1"/>
</dbReference>
<dbReference type="GO" id="GO:0005856">
    <property type="term" value="C:cytoskeleton"/>
    <property type="evidence" value="ECO:0007669"/>
    <property type="project" value="TreeGrafter"/>
</dbReference>
<organism evidence="4 5">
    <name type="scientific">Gordonia rubripertincta</name>
    <name type="common">Rhodococcus corallinus</name>
    <dbReference type="NCBI Taxonomy" id="36822"/>
    <lineage>
        <taxon>Bacteria</taxon>
        <taxon>Bacillati</taxon>
        <taxon>Actinomycetota</taxon>
        <taxon>Actinomycetes</taxon>
        <taxon>Mycobacteriales</taxon>
        <taxon>Gordoniaceae</taxon>
        <taxon>Gordonia</taxon>
    </lineage>
</organism>
<evidence type="ECO:0000259" key="3">
    <source>
        <dbReference type="SMART" id="SM01007"/>
    </source>
</evidence>